<feature type="chain" id="PRO_5046527566" evidence="1">
    <location>
        <begin position="24"/>
        <end position="137"/>
    </location>
</feature>
<feature type="signal peptide" evidence="1">
    <location>
        <begin position="1"/>
        <end position="23"/>
    </location>
</feature>
<proteinExistence type="predicted"/>
<dbReference type="EMBL" id="CP137852">
    <property type="protein sequence ID" value="WPB86690.1"/>
    <property type="molecule type" value="Genomic_DNA"/>
</dbReference>
<organism evidence="3 4">
    <name type="scientific">Sediminicoccus rosea</name>
    <dbReference type="NCBI Taxonomy" id="1225128"/>
    <lineage>
        <taxon>Bacteria</taxon>
        <taxon>Pseudomonadati</taxon>
        <taxon>Pseudomonadota</taxon>
        <taxon>Alphaproteobacteria</taxon>
        <taxon>Acetobacterales</taxon>
        <taxon>Roseomonadaceae</taxon>
        <taxon>Sediminicoccus</taxon>
    </lineage>
</organism>
<evidence type="ECO:0000313" key="4">
    <source>
        <dbReference type="Proteomes" id="UP001305521"/>
    </source>
</evidence>
<protein>
    <submittedName>
        <fullName evidence="3">Rap1a/Tai family immunity protein</fullName>
    </submittedName>
</protein>
<dbReference type="Pfam" id="PF18602">
    <property type="entry name" value="Rap1a"/>
    <property type="match status" value="1"/>
</dbReference>
<keyword evidence="1" id="KW-0732">Signal</keyword>
<evidence type="ECO:0000256" key="1">
    <source>
        <dbReference type="SAM" id="SignalP"/>
    </source>
</evidence>
<reference evidence="3 4" key="1">
    <citation type="submission" date="2023-11" db="EMBL/GenBank/DDBJ databases">
        <title>Arctic aerobic anoxygenic photoheterotroph Sediminicoccus rosea KRV36 adapts its photosynthesis to long days of polar summer.</title>
        <authorList>
            <person name="Tomasch J."/>
            <person name="Kopejtka K."/>
            <person name="Bily T."/>
            <person name="Gardiner A.T."/>
            <person name="Gardian Z."/>
            <person name="Shivaramu S."/>
            <person name="Koblizek M."/>
            <person name="Engelhardt F."/>
            <person name="Kaftan D."/>
        </authorList>
    </citation>
    <scope>NUCLEOTIDE SEQUENCE [LARGE SCALE GENOMIC DNA]</scope>
    <source>
        <strain evidence="3 4">R-30</strain>
    </source>
</reference>
<evidence type="ECO:0000259" key="2">
    <source>
        <dbReference type="Pfam" id="PF18602"/>
    </source>
</evidence>
<name>A0ABZ0PMA7_9PROT</name>
<sequence>MPHVRSGLGALMLLALAGGPALAQSAAPLPQLSTGTLAALCGATGTDAESLMAVGYCRGFIVGMGQYHIEITRPGGIMPAFCLPRETPALEFVQTSFVTWVAANPDQAETKAVDGLLRWAATTYPCAAPAPRRGGAR</sequence>
<feature type="domain" description="Rap1a immunity protein" evidence="2">
    <location>
        <begin position="34"/>
        <end position="126"/>
    </location>
</feature>
<accession>A0ABZ0PMA7</accession>
<evidence type="ECO:0000313" key="3">
    <source>
        <dbReference type="EMBL" id="WPB86690.1"/>
    </source>
</evidence>
<dbReference type="Proteomes" id="UP001305521">
    <property type="component" value="Chromosome"/>
</dbReference>
<gene>
    <name evidence="3" type="ORF">R9Z33_07375</name>
</gene>
<dbReference type="RefSeq" id="WP_318650659.1">
    <property type="nucleotide sequence ID" value="NZ_CP137852.1"/>
</dbReference>
<dbReference type="InterPro" id="IPR041238">
    <property type="entry name" value="Rap1a"/>
</dbReference>
<keyword evidence="4" id="KW-1185">Reference proteome</keyword>